<evidence type="ECO:0000256" key="3">
    <source>
        <dbReference type="ARBA" id="ARBA00022801"/>
    </source>
</evidence>
<dbReference type="EC" id="3.1.3.48" evidence="2"/>
<dbReference type="SUPFAM" id="SSF89550">
    <property type="entry name" value="PHP domain-like"/>
    <property type="match status" value="1"/>
</dbReference>
<keyword evidence="3" id="KW-0378">Hydrolase</keyword>
<dbReference type="PANTHER" id="PTHR39181:SF1">
    <property type="entry name" value="TYROSINE-PROTEIN PHOSPHATASE YWQE"/>
    <property type="match status" value="1"/>
</dbReference>
<dbReference type="InterPro" id="IPR016195">
    <property type="entry name" value="Pol/histidinol_Pase-like"/>
</dbReference>
<dbReference type="Proteomes" id="UP001597010">
    <property type="component" value="Unassembled WGS sequence"/>
</dbReference>
<dbReference type="Pfam" id="PF19567">
    <property type="entry name" value="CpsB_CapC"/>
    <property type="match status" value="1"/>
</dbReference>
<proteinExistence type="inferred from homology"/>
<keyword evidence="6" id="KW-1185">Reference proteome</keyword>
<dbReference type="Gene3D" id="3.20.20.140">
    <property type="entry name" value="Metal-dependent hydrolases"/>
    <property type="match status" value="1"/>
</dbReference>
<protein>
    <recommendedName>
        <fullName evidence="2">protein-tyrosine-phosphatase</fullName>
        <ecNumber evidence="2">3.1.3.48</ecNumber>
    </recommendedName>
</protein>
<evidence type="ECO:0000313" key="5">
    <source>
        <dbReference type="EMBL" id="MFD0794304.1"/>
    </source>
</evidence>
<dbReference type="InterPro" id="IPR016667">
    <property type="entry name" value="Caps_polysacc_synth_CpsB/CapC"/>
</dbReference>
<comment type="catalytic activity">
    <reaction evidence="4">
        <text>O-phospho-L-tyrosyl-[protein] + H2O = L-tyrosyl-[protein] + phosphate</text>
        <dbReference type="Rhea" id="RHEA:10684"/>
        <dbReference type="Rhea" id="RHEA-COMP:10136"/>
        <dbReference type="Rhea" id="RHEA-COMP:20101"/>
        <dbReference type="ChEBI" id="CHEBI:15377"/>
        <dbReference type="ChEBI" id="CHEBI:43474"/>
        <dbReference type="ChEBI" id="CHEBI:46858"/>
        <dbReference type="ChEBI" id="CHEBI:61978"/>
        <dbReference type="EC" id="3.1.3.48"/>
    </reaction>
</comment>
<dbReference type="EMBL" id="JBHTHZ010000010">
    <property type="protein sequence ID" value="MFD0794304.1"/>
    <property type="molecule type" value="Genomic_DNA"/>
</dbReference>
<sequence length="247" mass="28669">MFGLFKKKKEEKRIIDFNYSSIMVDMHSHVLPGIDDGAQNPEDSIVLINKMMSLGIKKIIATPHIMIDFYRNDADTINNALNVLKSELKARNIEIDISAAAEHYFDETFEQRVEDRKVMTFGDNHVLFELSFINQPPNVIAVIQKMKDMGYKPILAHPERYNYMTIDQMKNIRSWGCDLQLNTISLTGYYGPQSKKMAEKMVDEQIVDFISSDMHHPRHASAFEKALQMPYLEKLLFDYPLKNKMLL</sequence>
<name>A0ABW3AU11_9SPHI</name>
<dbReference type="RefSeq" id="WP_377115446.1">
    <property type="nucleotide sequence ID" value="NZ_JBHTHZ010000010.1"/>
</dbReference>
<comment type="similarity">
    <text evidence="1">Belongs to the metallo-dependent hydrolases superfamily. CpsB/CapC family.</text>
</comment>
<evidence type="ECO:0000256" key="4">
    <source>
        <dbReference type="ARBA" id="ARBA00051722"/>
    </source>
</evidence>
<accession>A0ABW3AU11</accession>
<evidence type="ECO:0000256" key="1">
    <source>
        <dbReference type="ARBA" id="ARBA00005750"/>
    </source>
</evidence>
<organism evidence="5 6">
    <name type="scientific">Mucilaginibacter litoreus</name>
    <dbReference type="NCBI Taxonomy" id="1048221"/>
    <lineage>
        <taxon>Bacteria</taxon>
        <taxon>Pseudomonadati</taxon>
        <taxon>Bacteroidota</taxon>
        <taxon>Sphingobacteriia</taxon>
        <taxon>Sphingobacteriales</taxon>
        <taxon>Sphingobacteriaceae</taxon>
        <taxon>Mucilaginibacter</taxon>
    </lineage>
</organism>
<comment type="caution">
    <text evidence="5">The sequence shown here is derived from an EMBL/GenBank/DDBJ whole genome shotgun (WGS) entry which is preliminary data.</text>
</comment>
<dbReference type="PANTHER" id="PTHR39181">
    <property type="entry name" value="TYROSINE-PROTEIN PHOSPHATASE YWQE"/>
    <property type="match status" value="1"/>
</dbReference>
<evidence type="ECO:0000256" key="2">
    <source>
        <dbReference type="ARBA" id="ARBA00013064"/>
    </source>
</evidence>
<gene>
    <name evidence="5" type="ORF">ACFQZX_11805</name>
</gene>
<evidence type="ECO:0000313" key="6">
    <source>
        <dbReference type="Proteomes" id="UP001597010"/>
    </source>
</evidence>
<reference evidence="6" key="1">
    <citation type="journal article" date="2019" name="Int. J. Syst. Evol. Microbiol.">
        <title>The Global Catalogue of Microorganisms (GCM) 10K type strain sequencing project: providing services to taxonomists for standard genome sequencing and annotation.</title>
        <authorList>
            <consortium name="The Broad Institute Genomics Platform"/>
            <consortium name="The Broad Institute Genome Sequencing Center for Infectious Disease"/>
            <person name="Wu L."/>
            <person name="Ma J."/>
        </authorList>
    </citation>
    <scope>NUCLEOTIDE SEQUENCE [LARGE SCALE GENOMIC DNA]</scope>
    <source>
        <strain evidence="6">CCUG 61484</strain>
    </source>
</reference>